<feature type="domain" description="Large ribosomal subunit protein bL12 oligomerization" evidence="6">
    <location>
        <begin position="4"/>
        <end position="46"/>
    </location>
</feature>
<dbReference type="InterPro" id="IPR036235">
    <property type="entry name" value="Ribosomal_bL12_oligo_N_sf"/>
</dbReference>
<protein>
    <recommendedName>
        <fullName evidence="4">Large ribosomal subunit protein bL12</fullName>
    </recommendedName>
</protein>
<comment type="function">
    <text evidence="4">Forms part of the ribosomal stalk which helps the ribosome interact with GTP-bound translation factors. Is thus essential for accurate translation.</text>
</comment>
<dbReference type="FunFam" id="3.30.1390.10:FF:000001">
    <property type="entry name" value="50S ribosomal protein L7/L12"/>
    <property type="match status" value="1"/>
</dbReference>
<comment type="subunit">
    <text evidence="4">Homodimer. Part of the ribosomal stalk of the 50S ribosomal subunit. Forms a multimeric L10(L12)X complex, where L10 forms an elongated spine to which 2 to 4 L12 dimers bind in a sequential fashion. Binds GTP-bound translation factors.</text>
</comment>
<comment type="caution">
    <text evidence="7">The sequence shown here is derived from an EMBL/GenBank/DDBJ whole genome shotgun (WGS) entry which is preliminary data.</text>
</comment>
<evidence type="ECO:0000313" key="7">
    <source>
        <dbReference type="EMBL" id="KKU62824.1"/>
    </source>
</evidence>
<dbReference type="Proteomes" id="UP000034364">
    <property type="component" value="Unassembled WGS sequence"/>
</dbReference>
<dbReference type="PATRIC" id="fig|1618353.3.peg.1014"/>
<dbReference type="GO" id="GO:0006412">
    <property type="term" value="P:translation"/>
    <property type="evidence" value="ECO:0007669"/>
    <property type="project" value="UniProtKB-UniRule"/>
</dbReference>
<dbReference type="GO" id="GO:0003735">
    <property type="term" value="F:structural constituent of ribosome"/>
    <property type="evidence" value="ECO:0007669"/>
    <property type="project" value="InterPro"/>
</dbReference>
<proteinExistence type="inferred from homology"/>
<evidence type="ECO:0000259" key="6">
    <source>
        <dbReference type="Pfam" id="PF16320"/>
    </source>
</evidence>
<dbReference type="Gene3D" id="1.20.5.710">
    <property type="entry name" value="Single helix bin"/>
    <property type="match status" value="1"/>
</dbReference>
<gene>
    <name evidence="4" type="primary">rplL</name>
    <name evidence="7" type="ORF">UX87_C0043G0003</name>
</gene>
<feature type="domain" description="Large ribosomal subunit protein bL12 C-terminal" evidence="5">
    <location>
        <begin position="62"/>
        <end position="129"/>
    </location>
</feature>
<evidence type="ECO:0000256" key="4">
    <source>
        <dbReference type="HAMAP-Rule" id="MF_00368"/>
    </source>
</evidence>
<keyword evidence="2 4" id="KW-0689">Ribosomal protein</keyword>
<keyword evidence="3 4" id="KW-0687">Ribonucleoprotein</keyword>
<name>A0A0G1RZV9_9BACT</name>
<evidence type="ECO:0000259" key="5">
    <source>
        <dbReference type="Pfam" id="PF00542"/>
    </source>
</evidence>
<dbReference type="InterPro" id="IPR000206">
    <property type="entry name" value="Ribosomal_bL12"/>
</dbReference>
<dbReference type="Pfam" id="PF00542">
    <property type="entry name" value="Ribosomal_L12"/>
    <property type="match status" value="1"/>
</dbReference>
<dbReference type="PANTHER" id="PTHR45987">
    <property type="entry name" value="39S RIBOSOMAL PROTEIN L12"/>
    <property type="match status" value="1"/>
</dbReference>
<reference evidence="7 8" key="1">
    <citation type="journal article" date="2015" name="Nature">
        <title>rRNA introns, odd ribosomes, and small enigmatic genomes across a large radiation of phyla.</title>
        <authorList>
            <person name="Brown C.T."/>
            <person name="Hug L.A."/>
            <person name="Thomas B.C."/>
            <person name="Sharon I."/>
            <person name="Castelle C.J."/>
            <person name="Singh A."/>
            <person name="Wilkins M.J."/>
            <person name="Williams K.H."/>
            <person name="Banfield J.F."/>
        </authorList>
    </citation>
    <scope>NUCLEOTIDE SEQUENCE [LARGE SCALE GENOMIC DNA]</scope>
</reference>
<dbReference type="EMBL" id="LCNV01000043">
    <property type="protein sequence ID" value="KKU62824.1"/>
    <property type="molecule type" value="Genomic_DNA"/>
</dbReference>
<dbReference type="InterPro" id="IPR014719">
    <property type="entry name" value="Ribosomal_bL12_C/ClpS-like"/>
</dbReference>
<comment type="similarity">
    <text evidence="1 4">Belongs to the bacterial ribosomal protein bL12 family.</text>
</comment>
<dbReference type="HAMAP" id="MF_00368">
    <property type="entry name" value="Ribosomal_bL12"/>
    <property type="match status" value="1"/>
</dbReference>
<dbReference type="NCBIfam" id="TIGR00855">
    <property type="entry name" value="L12"/>
    <property type="match status" value="1"/>
</dbReference>
<evidence type="ECO:0000256" key="3">
    <source>
        <dbReference type="ARBA" id="ARBA00023274"/>
    </source>
</evidence>
<dbReference type="Pfam" id="PF16320">
    <property type="entry name" value="Ribosomal_L12_N"/>
    <property type="match status" value="1"/>
</dbReference>
<dbReference type="GO" id="GO:0022625">
    <property type="term" value="C:cytosolic large ribosomal subunit"/>
    <property type="evidence" value="ECO:0007669"/>
    <property type="project" value="TreeGrafter"/>
</dbReference>
<sequence>MSDKTDKLIKQIGELSVMELAELVKSLEEKFGVSASPVMAAAAPSGNGVAPAASDAEEKTSFDVVLKDAGANKIAVIKALREINPNLGLKEAKDLSEKPGAVILEGANKANSEEAKAKLTTAGATVELK</sequence>
<dbReference type="SUPFAM" id="SSF54736">
    <property type="entry name" value="ClpS-like"/>
    <property type="match status" value="1"/>
</dbReference>
<dbReference type="CDD" id="cd00387">
    <property type="entry name" value="Ribosomal_L7_L12"/>
    <property type="match status" value="1"/>
</dbReference>
<dbReference type="PANTHER" id="PTHR45987:SF4">
    <property type="entry name" value="LARGE RIBOSOMAL SUBUNIT PROTEIN BL12M"/>
    <property type="match status" value="1"/>
</dbReference>
<dbReference type="SUPFAM" id="SSF48300">
    <property type="entry name" value="Ribosomal protein L7/12, oligomerisation (N-terminal) domain"/>
    <property type="match status" value="1"/>
</dbReference>
<dbReference type="InterPro" id="IPR008932">
    <property type="entry name" value="Ribosomal_bL12_oligo"/>
</dbReference>
<evidence type="ECO:0000256" key="1">
    <source>
        <dbReference type="ARBA" id="ARBA00007197"/>
    </source>
</evidence>
<accession>A0A0G1RZV9</accession>
<organism evidence="7 8">
    <name type="scientific">Candidatus Amesbacteria bacterium GW2011_GWA1_47_16</name>
    <dbReference type="NCBI Taxonomy" id="1618353"/>
    <lineage>
        <taxon>Bacteria</taxon>
        <taxon>Candidatus Amesiibacteriota</taxon>
    </lineage>
</organism>
<evidence type="ECO:0000313" key="8">
    <source>
        <dbReference type="Proteomes" id="UP000034364"/>
    </source>
</evidence>
<evidence type="ECO:0000256" key="2">
    <source>
        <dbReference type="ARBA" id="ARBA00022980"/>
    </source>
</evidence>
<dbReference type="AlphaFoldDB" id="A0A0G1RZV9"/>
<dbReference type="Gene3D" id="3.30.1390.10">
    <property type="match status" value="1"/>
</dbReference>
<dbReference type="InterPro" id="IPR013823">
    <property type="entry name" value="Ribosomal_bL12_C"/>
</dbReference>
<dbReference type="GO" id="GO:0003729">
    <property type="term" value="F:mRNA binding"/>
    <property type="evidence" value="ECO:0007669"/>
    <property type="project" value="TreeGrafter"/>
</dbReference>